<evidence type="ECO:0000313" key="2">
    <source>
        <dbReference type="EMBL" id="TQQ78609.1"/>
    </source>
</evidence>
<dbReference type="Proteomes" id="UP000705823">
    <property type="component" value="Unassembled WGS sequence"/>
</dbReference>
<dbReference type="EMBL" id="RKLU01000011">
    <property type="protein sequence ID" value="TQQ78609.1"/>
    <property type="molecule type" value="Genomic_DNA"/>
</dbReference>
<gene>
    <name evidence="2" type="ORF">EGH24_13890</name>
</gene>
<keyword evidence="3" id="KW-1185">Reference proteome</keyword>
<evidence type="ECO:0000256" key="1">
    <source>
        <dbReference type="SAM" id="MobiDB-lite"/>
    </source>
</evidence>
<proteinExistence type="predicted"/>
<reference evidence="2" key="1">
    <citation type="submission" date="2019-02" db="EMBL/GenBank/DDBJ databases">
        <title>Halonotius sp. a new haloarchaeum isolated from saline soil.</title>
        <authorList>
            <person name="Duran-Viseras A."/>
            <person name="Sanchez-Porro C."/>
            <person name="Ventosa A."/>
        </authorList>
    </citation>
    <scope>NUCLEOTIDE SEQUENCE</scope>
    <source>
        <strain evidence="2">F15B</strain>
    </source>
</reference>
<sequence>MKPDTDFVADRIEDALDGGTVDNYAREHLLSALAECDSELARKRRDGERERPQPAGKWIDGP</sequence>
<feature type="region of interest" description="Disordered" evidence="1">
    <location>
        <begin position="41"/>
        <end position="62"/>
    </location>
</feature>
<comment type="caution">
    <text evidence="2">The sequence shown here is derived from an EMBL/GenBank/DDBJ whole genome shotgun (WGS) entry which is preliminary data.</text>
</comment>
<name>A0A8J8TBB0_9EURY</name>
<feature type="compositionally biased region" description="Basic and acidic residues" evidence="1">
    <location>
        <begin position="41"/>
        <end position="52"/>
    </location>
</feature>
<dbReference type="RefSeq" id="WP_142980735.1">
    <property type="nucleotide sequence ID" value="NZ_RKLU01000011.1"/>
</dbReference>
<protein>
    <submittedName>
        <fullName evidence="2">Uncharacterized protein</fullName>
    </submittedName>
</protein>
<accession>A0A8J8TBB0</accession>
<organism evidence="2 3">
    <name type="scientific">Halonotius terrestris</name>
    <dbReference type="NCBI Taxonomy" id="2487750"/>
    <lineage>
        <taxon>Archaea</taxon>
        <taxon>Methanobacteriati</taxon>
        <taxon>Methanobacteriota</taxon>
        <taxon>Stenosarchaea group</taxon>
        <taxon>Halobacteria</taxon>
        <taxon>Halobacteriales</taxon>
        <taxon>Haloferacaceae</taxon>
        <taxon>Halonotius</taxon>
    </lineage>
</organism>
<evidence type="ECO:0000313" key="3">
    <source>
        <dbReference type="Proteomes" id="UP000705823"/>
    </source>
</evidence>
<dbReference type="AlphaFoldDB" id="A0A8J8TBB0"/>